<sequence length="74" mass="7628">MTTMLSPILAFCAAGALAVAATVALGAFLAKRHNRAMAEQTLREIQDDGSGRDAGPDQAAGRDQRSGAEGPTRD</sequence>
<reference evidence="3 4" key="1">
    <citation type="submission" date="2017-02" db="EMBL/GenBank/DDBJ databases">
        <authorList>
            <person name="Peterson S.W."/>
        </authorList>
    </citation>
    <scope>NUCLEOTIDE SEQUENCE [LARGE SCALE GENOMIC DNA]</scope>
    <source>
        <strain evidence="3 4">CIP104813</strain>
    </source>
</reference>
<keyword evidence="2" id="KW-0732">Signal</keyword>
<dbReference type="AlphaFoldDB" id="A0A1X6WVS9"/>
<dbReference type="EMBL" id="FWFG01000035">
    <property type="protein sequence ID" value="SLM89619.1"/>
    <property type="molecule type" value="Genomic_DNA"/>
</dbReference>
<evidence type="ECO:0000256" key="1">
    <source>
        <dbReference type="SAM" id="MobiDB-lite"/>
    </source>
</evidence>
<keyword evidence="4" id="KW-1185">Reference proteome</keyword>
<feature type="region of interest" description="Disordered" evidence="1">
    <location>
        <begin position="40"/>
        <end position="74"/>
    </location>
</feature>
<feature type="chain" id="PRO_5039273569" description="Secreted protein" evidence="2">
    <location>
        <begin position="21"/>
        <end position="74"/>
    </location>
</feature>
<evidence type="ECO:0000256" key="2">
    <source>
        <dbReference type="SAM" id="SignalP"/>
    </source>
</evidence>
<evidence type="ECO:0000313" key="4">
    <source>
        <dbReference type="Proteomes" id="UP000195981"/>
    </source>
</evidence>
<dbReference type="RefSeq" id="WP_087102836.1">
    <property type="nucleotide sequence ID" value="NZ_FWFG01000035.1"/>
</dbReference>
<dbReference type="Proteomes" id="UP000195981">
    <property type="component" value="Unassembled WGS sequence"/>
</dbReference>
<feature type="compositionally biased region" description="Basic and acidic residues" evidence="1">
    <location>
        <begin position="41"/>
        <end position="74"/>
    </location>
</feature>
<proteinExistence type="predicted"/>
<feature type="signal peptide" evidence="2">
    <location>
        <begin position="1"/>
        <end position="20"/>
    </location>
</feature>
<evidence type="ECO:0008006" key="5">
    <source>
        <dbReference type="Google" id="ProtNLM"/>
    </source>
</evidence>
<accession>A0A1X6WVS9</accession>
<evidence type="ECO:0000313" key="3">
    <source>
        <dbReference type="EMBL" id="SLM89619.1"/>
    </source>
</evidence>
<protein>
    <recommendedName>
        <fullName evidence="5">Secreted protein</fullName>
    </recommendedName>
</protein>
<name>A0A1X6WVS9_9MICO</name>
<gene>
    <name evidence="3" type="ORF">FM110_03890</name>
</gene>
<organism evidence="3 4">
    <name type="scientific">Brachybacterium nesterenkovii</name>
    <dbReference type="NCBI Taxonomy" id="47847"/>
    <lineage>
        <taxon>Bacteria</taxon>
        <taxon>Bacillati</taxon>
        <taxon>Actinomycetota</taxon>
        <taxon>Actinomycetes</taxon>
        <taxon>Micrococcales</taxon>
        <taxon>Dermabacteraceae</taxon>
        <taxon>Brachybacterium</taxon>
    </lineage>
</organism>